<dbReference type="EMBL" id="LAZR01019936">
    <property type="protein sequence ID" value="KKL90713.1"/>
    <property type="molecule type" value="Genomic_DNA"/>
</dbReference>
<gene>
    <name evidence="1" type="ORF">LCGC14_1901920</name>
</gene>
<organism evidence="1">
    <name type="scientific">marine sediment metagenome</name>
    <dbReference type="NCBI Taxonomy" id="412755"/>
    <lineage>
        <taxon>unclassified sequences</taxon>
        <taxon>metagenomes</taxon>
        <taxon>ecological metagenomes</taxon>
    </lineage>
</organism>
<comment type="caution">
    <text evidence="1">The sequence shown here is derived from an EMBL/GenBank/DDBJ whole genome shotgun (WGS) entry which is preliminary data.</text>
</comment>
<reference evidence="1" key="1">
    <citation type="journal article" date="2015" name="Nature">
        <title>Complex archaea that bridge the gap between prokaryotes and eukaryotes.</title>
        <authorList>
            <person name="Spang A."/>
            <person name="Saw J.H."/>
            <person name="Jorgensen S.L."/>
            <person name="Zaremba-Niedzwiedzka K."/>
            <person name="Martijn J."/>
            <person name="Lind A.E."/>
            <person name="van Eijk R."/>
            <person name="Schleper C."/>
            <person name="Guy L."/>
            <person name="Ettema T.J."/>
        </authorList>
    </citation>
    <scope>NUCLEOTIDE SEQUENCE</scope>
</reference>
<proteinExistence type="predicted"/>
<accession>A0A0F9FWJ7</accession>
<sequence length="59" mass="6753">MSIPVCTACSRELYAGNVLDPQDKTRHAKCADPSMLHTPRSIRFVEGVMEFWWEGRAEQ</sequence>
<protein>
    <submittedName>
        <fullName evidence="1">Uncharacterized protein</fullName>
    </submittedName>
</protein>
<evidence type="ECO:0000313" key="1">
    <source>
        <dbReference type="EMBL" id="KKL90713.1"/>
    </source>
</evidence>
<name>A0A0F9FWJ7_9ZZZZ</name>
<dbReference type="AlphaFoldDB" id="A0A0F9FWJ7"/>